<keyword evidence="3" id="KW-1185">Reference proteome</keyword>
<keyword evidence="1" id="KW-1133">Transmembrane helix</keyword>
<name>A0A9Q0AU12_9PEZI</name>
<gene>
    <name evidence="2" type="ORF">JX265_002902</name>
</gene>
<feature type="transmembrane region" description="Helical" evidence="1">
    <location>
        <begin position="154"/>
        <end position="176"/>
    </location>
</feature>
<keyword evidence="1" id="KW-0472">Membrane</keyword>
<reference evidence="2" key="1">
    <citation type="submission" date="2021-03" db="EMBL/GenBank/DDBJ databases">
        <title>Revisited historic fungal species revealed as producer of novel bioactive compounds through whole genome sequencing and comparative genomics.</title>
        <authorList>
            <person name="Vignolle G.A."/>
            <person name="Hochenegger N."/>
            <person name="Mach R.L."/>
            <person name="Mach-Aigner A.R."/>
            <person name="Javad Rahimi M."/>
            <person name="Salim K.A."/>
            <person name="Chan C.M."/>
            <person name="Lim L.B.L."/>
            <person name="Cai F."/>
            <person name="Druzhinina I.S."/>
            <person name="U'Ren J.M."/>
            <person name="Derntl C."/>
        </authorList>
    </citation>
    <scope>NUCLEOTIDE SEQUENCE</scope>
    <source>
        <strain evidence="2">TUCIM 5799</strain>
    </source>
</reference>
<comment type="caution">
    <text evidence="2">The sequence shown here is derived from an EMBL/GenBank/DDBJ whole genome shotgun (WGS) entry which is preliminary data.</text>
</comment>
<dbReference type="AlphaFoldDB" id="A0A9Q0AU12"/>
<proteinExistence type="predicted"/>
<evidence type="ECO:0000313" key="3">
    <source>
        <dbReference type="Proteomes" id="UP000829685"/>
    </source>
</evidence>
<organism evidence="2 3">
    <name type="scientific">Neoarthrinium moseri</name>
    <dbReference type="NCBI Taxonomy" id="1658444"/>
    <lineage>
        <taxon>Eukaryota</taxon>
        <taxon>Fungi</taxon>
        <taxon>Dikarya</taxon>
        <taxon>Ascomycota</taxon>
        <taxon>Pezizomycotina</taxon>
        <taxon>Sordariomycetes</taxon>
        <taxon>Xylariomycetidae</taxon>
        <taxon>Amphisphaeriales</taxon>
        <taxon>Apiosporaceae</taxon>
        <taxon>Neoarthrinium</taxon>
    </lineage>
</organism>
<accession>A0A9Q0AU12</accession>
<evidence type="ECO:0000313" key="2">
    <source>
        <dbReference type="EMBL" id="KAI1878725.1"/>
    </source>
</evidence>
<feature type="transmembrane region" description="Helical" evidence="1">
    <location>
        <begin position="82"/>
        <end position="101"/>
    </location>
</feature>
<dbReference type="Proteomes" id="UP000829685">
    <property type="component" value="Unassembled WGS sequence"/>
</dbReference>
<feature type="transmembrane region" description="Helical" evidence="1">
    <location>
        <begin position="43"/>
        <end position="62"/>
    </location>
</feature>
<protein>
    <submittedName>
        <fullName evidence="2">Uncharacterized protein</fullName>
    </submittedName>
</protein>
<dbReference type="EMBL" id="JAFIMR010000005">
    <property type="protein sequence ID" value="KAI1878725.1"/>
    <property type="molecule type" value="Genomic_DNA"/>
</dbReference>
<feature type="transmembrane region" description="Helical" evidence="1">
    <location>
        <begin position="603"/>
        <end position="624"/>
    </location>
</feature>
<sequence length="627" mass="69167">MAATRYSQVDGPTSGGHINQVKLTRKPQIAAEHLRRPYLRATIGALAPLAITVYFWVIWRLVLNTPTASNGLIFGQPGGNAIYYSWFVIATLGLSISQYGLESVQLDSLSASQYQSYTTGRKDRTWARPDGWLRVIRYRIFHRKKHSAHMSLKLWSSLAITTMFGFIGLPLSGLAMNFENGYYSSKDNPLTTGFNNDSWNSRVKAGISQRAFVDWNNGAPLSLPESGVIYSSPDLDRSSVSYLASLPNTLPNDTGVADLFLAPQALHPIDGSSWGLRFGYNCTVVTKLADFTILNHRQNRNGSSGVDSSTYTVNEGNATIRVWNETDTSVRVHFANNIQAVAEIGWDEANKNQQQTRSAPAASECYNPIPLSRDESIPYPGLAQPQVLEFALWQNLTSTNFDVENPPTIDQSLPNTIPELFGARHTYDQDGAETQNPMAAIGVRCTSVSEVGTARVDGRLSTFADFHRSDSTPKGTSGLRCAERLSLGVPNLLFANALASSSPSEWLSPFYSSVGKYQQEYTQQDYMWVGNKINLQSSYLQAEELKRSLIRAYSLYALALVYNSGVGYISGNGTYVSDSFVNVDAVTYVEDTILMRGVVPPEVIAVLLTFWASGSLILCALYGFRRR</sequence>
<keyword evidence="1" id="KW-0812">Transmembrane</keyword>
<evidence type="ECO:0000256" key="1">
    <source>
        <dbReference type="SAM" id="Phobius"/>
    </source>
</evidence>